<sequence length="381" mass="43456">MASLFKKVAKDLDASKGKRKADTVDFDDDEEDDEEEQLQEEEEDNKLAAAAASSSGPATRVRQKVLILPSRGVTTRMRHLVNDIEALLPHSKKESKLDSKSDLHILNELAELNNCNNVLYFEARKAEDLYMWAAKTPNGPSVKFYVQNIHTMDELKMTGNCLKGSRPILSFDSSFDSPEQAPHWSVVRELFTHIFSVSRGVRRSKPFVDRVMSFSVLDGKVWIRNFQIVENHDGLADEDDDEEDEDVAREDAKKKAREERKAEVDEQEKQLVTARGAKDTDEKKKKKQRKALNKNGRPDPKLVEIGPRMVLTPIKIFEGSFGGATLFDNPEYISPNAMRHDMRRQKGQRYAERTSDKIALSEKRERHKPKADVLSNRNVFA</sequence>
<dbReference type="SUPFAM" id="SSF52954">
    <property type="entry name" value="Class II aaRS ABD-related"/>
    <property type="match status" value="1"/>
</dbReference>
<organism evidence="6 7">
    <name type="scientific">Tilletia indica</name>
    <dbReference type="NCBI Taxonomy" id="43049"/>
    <lineage>
        <taxon>Eukaryota</taxon>
        <taxon>Fungi</taxon>
        <taxon>Dikarya</taxon>
        <taxon>Basidiomycota</taxon>
        <taxon>Ustilaginomycotina</taxon>
        <taxon>Exobasidiomycetes</taxon>
        <taxon>Tilletiales</taxon>
        <taxon>Tilletiaceae</taxon>
        <taxon>Tilletia</taxon>
    </lineage>
</organism>
<feature type="compositionally biased region" description="Acidic residues" evidence="5">
    <location>
        <begin position="236"/>
        <end position="248"/>
    </location>
</feature>
<comment type="caution">
    <text evidence="6">The sequence shown here is derived from an EMBL/GenBank/DDBJ whole genome shotgun (WGS) entry which is preliminary data.</text>
</comment>
<dbReference type="GO" id="GO:0005730">
    <property type="term" value="C:nucleolus"/>
    <property type="evidence" value="ECO:0007669"/>
    <property type="project" value="UniProtKB-SubCell"/>
</dbReference>
<keyword evidence="4" id="KW-0539">Nucleus</keyword>
<evidence type="ECO:0000256" key="2">
    <source>
        <dbReference type="ARBA" id="ARBA00006369"/>
    </source>
</evidence>
<dbReference type="PROSITE" id="PS50833">
    <property type="entry name" value="BRIX"/>
    <property type="match status" value="1"/>
</dbReference>
<protein>
    <submittedName>
        <fullName evidence="6">Uncharacterized protein</fullName>
    </submittedName>
</protein>
<dbReference type="Proteomes" id="UP000077521">
    <property type="component" value="Unassembled WGS sequence"/>
</dbReference>
<feature type="region of interest" description="Disordered" evidence="5">
    <location>
        <begin position="12"/>
        <end position="56"/>
    </location>
</feature>
<evidence type="ECO:0000256" key="1">
    <source>
        <dbReference type="ARBA" id="ARBA00004604"/>
    </source>
</evidence>
<evidence type="ECO:0000256" key="3">
    <source>
        <dbReference type="ARBA" id="ARBA00022517"/>
    </source>
</evidence>
<comment type="subcellular location">
    <subcellularLocation>
        <location evidence="1">Nucleus</location>
        <location evidence="1">Nucleolus</location>
    </subcellularLocation>
</comment>
<dbReference type="PANTHER" id="PTHR13634:SF0">
    <property type="entry name" value="RIBOSOME BIOGENESIS PROTEIN BRX1 HOMOLOG"/>
    <property type="match status" value="1"/>
</dbReference>
<feature type="compositionally biased region" description="Acidic residues" evidence="5">
    <location>
        <begin position="24"/>
        <end position="44"/>
    </location>
</feature>
<dbReference type="EMBL" id="LWDF02000152">
    <property type="protein sequence ID" value="KAE8255722.1"/>
    <property type="molecule type" value="Genomic_DNA"/>
</dbReference>
<gene>
    <name evidence="6" type="ORF">A4X13_0g2936</name>
</gene>
<dbReference type="SMART" id="SM00879">
    <property type="entry name" value="Brix"/>
    <property type="match status" value="1"/>
</dbReference>
<evidence type="ECO:0000313" key="7">
    <source>
        <dbReference type="Proteomes" id="UP000077521"/>
    </source>
</evidence>
<dbReference type="GO" id="GO:0000027">
    <property type="term" value="P:ribosomal large subunit assembly"/>
    <property type="evidence" value="ECO:0007669"/>
    <property type="project" value="UniProtKB-ARBA"/>
</dbReference>
<feature type="compositionally biased region" description="Basic and acidic residues" evidence="5">
    <location>
        <begin position="349"/>
        <end position="364"/>
    </location>
</feature>
<dbReference type="Pfam" id="PF04427">
    <property type="entry name" value="Brix"/>
    <property type="match status" value="1"/>
</dbReference>
<feature type="region of interest" description="Disordered" evidence="5">
    <location>
        <begin position="234"/>
        <end position="304"/>
    </location>
</feature>
<comment type="similarity">
    <text evidence="2">Belongs to the BRX1 family.</text>
</comment>
<reference evidence="6" key="2">
    <citation type="journal article" date="2019" name="IMA Fungus">
        <title>Genome sequencing and comparison of five Tilletia species to identify candidate genes for the detection of regulated species infecting wheat.</title>
        <authorList>
            <person name="Nguyen H.D.T."/>
            <person name="Sultana T."/>
            <person name="Kesanakurti P."/>
            <person name="Hambleton S."/>
        </authorList>
    </citation>
    <scope>NUCLEOTIDE SEQUENCE</scope>
    <source>
        <strain evidence="6">DAOMC 236416</strain>
    </source>
</reference>
<evidence type="ECO:0000313" key="6">
    <source>
        <dbReference type="EMBL" id="KAE8255722.1"/>
    </source>
</evidence>
<name>A0A177TIZ2_9BASI</name>
<keyword evidence="3" id="KW-0690">Ribosome biogenesis</keyword>
<feature type="region of interest" description="Disordered" evidence="5">
    <location>
        <begin position="340"/>
        <end position="381"/>
    </location>
</feature>
<proteinExistence type="inferred from homology"/>
<dbReference type="FunFam" id="3.40.50.10480:FF:000009">
    <property type="entry name" value="Ribosome biogenesis protein, putative"/>
    <property type="match status" value="1"/>
</dbReference>
<keyword evidence="7" id="KW-1185">Reference proteome</keyword>
<dbReference type="AlphaFoldDB" id="A0A177TIZ2"/>
<dbReference type="GO" id="GO:0019843">
    <property type="term" value="F:rRNA binding"/>
    <property type="evidence" value="ECO:0007669"/>
    <property type="project" value="InterPro"/>
</dbReference>
<evidence type="ECO:0000256" key="5">
    <source>
        <dbReference type="SAM" id="MobiDB-lite"/>
    </source>
</evidence>
<evidence type="ECO:0000256" key="4">
    <source>
        <dbReference type="ARBA" id="ARBA00023242"/>
    </source>
</evidence>
<feature type="compositionally biased region" description="Basic and acidic residues" evidence="5">
    <location>
        <begin position="249"/>
        <end position="269"/>
    </location>
</feature>
<reference evidence="6" key="1">
    <citation type="submission" date="2016-04" db="EMBL/GenBank/DDBJ databases">
        <authorList>
            <person name="Nguyen H.D."/>
            <person name="Samba Siva P."/>
            <person name="Cullis J."/>
            <person name="Levesque C.A."/>
            <person name="Hambleton S."/>
        </authorList>
    </citation>
    <scope>NUCLEOTIDE SEQUENCE</scope>
    <source>
        <strain evidence="6">DAOMC 236416</strain>
    </source>
</reference>
<dbReference type="InterPro" id="IPR007109">
    <property type="entry name" value="Brix"/>
</dbReference>
<feature type="compositionally biased region" description="Basic and acidic residues" evidence="5">
    <location>
        <begin position="12"/>
        <end position="23"/>
    </location>
</feature>
<dbReference type="InterPro" id="IPR026532">
    <property type="entry name" value="BRX1"/>
</dbReference>
<dbReference type="PANTHER" id="PTHR13634">
    <property type="entry name" value="RIBOSOME BIOGENESIS PROTEIN BRIX"/>
    <property type="match status" value="1"/>
</dbReference>
<dbReference type="GO" id="GO:0006364">
    <property type="term" value="P:rRNA processing"/>
    <property type="evidence" value="ECO:0007669"/>
    <property type="project" value="InterPro"/>
</dbReference>
<accession>A0A177TIZ2</accession>